<dbReference type="GeneID" id="37018305"/>
<dbReference type="InterPro" id="IPR002745">
    <property type="entry name" value="Ptrans_KptA/Tpt1"/>
</dbReference>
<dbReference type="Proteomes" id="UP000245771">
    <property type="component" value="Unassembled WGS sequence"/>
</dbReference>
<dbReference type="STRING" id="1280837.A0A316VCK8"/>
<dbReference type="OrthoDB" id="419694at2759"/>
<evidence type="ECO:0000256" key="3">
    <source>
        <dbReference type="ARBA" id="ARBA00012007"/>
    </source>
</evidence>
<dbReference type="FunCoup" id="A0A316VCK8">
    <property type="interactions" value="24"/>
</dbReference>
<keyword evidence="5" id="KW-0520">NAD</keyword>
<evidence type="ECO:0000313" key="8">
    <source>
        <dbReference type="EMBL" id="PWN35369.1"/>
    </source>
</evidence>
<dbReference type="PANTHER" id="PTHR12684">
    <property type="entry name" value="PUTATIVE PHOSPHOTRANSFERASE"/>
    <property type="match status" value="1"/>
</dbReference>
<dbReference type="InterPro" id="IPR042080">
    <property type="entry name" value="RNA_2'-PTrans_N"/>
</dbReference>
<comment type="catalytic activity">
    <reaction evidence="6">
        <text>2'-phospho-[ligated tRNA] + NAD(+) = mature tRNA + ADP-alpha-D-ribose 1'',2''-cyclic phosphate + nicotinamide</text>
        <dbReference type="Rhea" id="RHEA:23324"/>
        <dbReference type="Rhea" id="RHEA-COMP:11106"/>
        <dbReference type="Rhea" id="RHEA-COMP:11107"/>
        <dbReference type="ChEBI" id="CHEBI:17154"/>
        <dbReference type="ChEBI" id="CHEBI:57540"/>
        <dbReference type="ChEBI" id="CHEBI:76596"/>
        <dbReference type="ChEBI" id="CHEBI:82883"/>
        <dbReference type="ChEBI" id="CHEBI:85027"/>
        <dbReference type="EC" id="2.7.1.160"/>
    </reaction>
</comment>
<dbReference type="RefSeq" id="XP_025355671.1">
    <property type="nucleotide sequence ID" value="XM_025496524.1"/>
</dbReference>
<evidence type="ECO:0000256" key="2">
    <source>
        <dbReference type="ARBA" id="ARBA00009836"/>
    </source>
</evidence>
<name>A0A316VCK8_9BASI</name>
<dbReference type="EC" id="2.7.1.160" evidence="3"/>
<keyword evidence="9" id="KW-1185">Reference proteome</keyword>
<comment type="similarity">
    <text evidence="2">Belongs to the KptA/TPT1 family.</text>
</comment>
<evidence type="ECO:0000256" key="7">
    <source>
        <dbReference type="SAM" id="MobiDB-lite"/>
    </source>
</evidence>
<organism evidence="8 9">
    <name type="scientific">Meira miltonrushii</name>
    <dbReference type="NCBI Taxonomy" id="1280837"/>
    <lineage>
        <taxon>Eukaryota</taxon>
        <taxon>Fungi</taxon>
        <taxon>Dikarya</taxon>
        <taxon>Basidiomycota</taxon>
        <taxon>Ustilaginomycotina</taxon>
        <taxon>Exobasidiomycetes</taxon>
        <taxon>Exobasidiales</taxon>
        <taxon>Brachybasidiaceae</taxon>
        <taxon>Meira</taxon>
    </lineage>
</organism>
<dbReference type="Pfam" id="PF01885">
    <property type="entry name" value="PTS_2-RNA"/>
    <property type="match status" value="1"/>
</dbReference>
<dbReference type="InParanoid" id="A0A316VCK8"/>
<reference evidence="8 9" key="1">
    <citation type="journal article" date="2018" name="Mol. Biol. Evol.">
        <title>Broad Genomic Sampling Reveals a Smut Pathogenic Ancestry of the Fungal Clade Ustilaginomycotina.</title>
        <authorList>
            <person name="Kijpornyongpan T."/>
            <person name="Mondo S.J."/>
            <person name="Barry K."/>
            <person name="Sandor L."/>
            <person name="Lee J."/>
            <person name="Lipzen A."/>
            <person name="Pangilinan J."/>
            <person name="LaButti K."/>
            <person name="Hainaut M."/>
            <person name="Henrissat B."/>
            <person name="Grigoriev I.V."/>
            <person name="Spatafora J.W."/>
            <person name="Aime M.C."/>
        </authorList>
    </citation>
    <scope>NUCLEOTIDE SEQUENCE [LARGE SCALE GENOMIC DNA]</scope>
    <source>
        <strain evidence="8 9">MCA 3882</strain>
    </source>
</reference>
<keyword evidence="4" id="KW-0808">Transferase</keyword>
<dbReference type="PANTHER" id="PTHR12684:SF2">
    <property type="entry name" value="TRNA 2'-PHOSPHOTRANSFERASE 1"/>
    <property type="match status" value="1"/>
</dbReference>
<evidence type="ECO:0000256" key="5">
    <source>
        <dbReference type="ARBA" id="ARBA00023027"/>
    </source>
</evidence>
<feature type="region of interest" description="Disordered" evidence="7">
    <location>
        <begin position="1"/>
        <end position="46"/>
    </location>
</feature>
<evidence type="ECO:0000313" key="9">
    <source>
        <dbReference type="Proteomes" id="UP000245771"/>
    </source>
</evidence>
<dbReference type="InterPro" id="IPR042081">
    <property type="entry name" value="RNA_2'-PTrans_C"/>
</dbReference>
<dbReference type="AlphaFoldDB" id="A0A316VCK8"/>
<dbReference type="EMBL" id="KZ819603">
    <property type="protein sequence ID" value="PWN35369.1"/>
    <property type="molecule type" value="Genomic_DNA"/>
</dbReference>
<proteinExistence type="inferred from homology"/>
<dbReference type="GO" id="GO:0006388">
    <property type="term" value="P:tRNA splicing, via endonucleolytic cleavage and ligation"/>
    <property type="evidence" value="ECO:0007669"/>
    <property type="project" value="TreeGrafter"/>
</dbReference>
<comment type="function">
    <text evidence="1">Catalyzes the last step of tRNA splicing, the transfer of the splice junction 2'-phosphate from ligated tRNA to NAD to produce ADP-ribose 1''-2'' cyclic phosphate.</text>
</comment>
<dbReference type="Gene3D" id="1.10.10.970">
    <property type="entry name" value="RNA 2'-phosphotransferase, Tpt1/KptA family, N-terminal domain"/>
    <property type="match status" value="1"/>
</dbReference>
<evidence type="ECO:0000256" key="4">
    <source>
        <dbReference type="ARBA" id="ARBA00022679"/>
    </source>
</evidence>
<accession>A0A316VCK8</accession>
<gene>
    <name evidence="8" type="ORF">FA14DRAFT_122646</name>
</gene>
<sequence>MTTELEAGVNGLNLEEENKQTPQPSRPQKGAKQQRGGRGNESPTTQLSKALSYILRHGTLKEGLKVRTDGYVPLDDVLARPKVAKIKLERGKTPSLEDVRQIVDSNDKKRFEMIQKDDIWLIRALQGHSIANVTELDHVPITLDNLHILAEEKEDVTLAKDTLPTGVEILHGTNKEAWEKILSSGGLNRMKRNHIHLAKGRPGSSNVISGMRSSSQVILHIDIVAALRQGDIPFSMASNGAVLTSGQGDTGILPLKFITKAEEGKSGKLIWQNAIE</sequence>
<protein>
    <recommendedName>
        <fullName evidence="3">2'-phosphotransferase</fullName>
        <ecNumber evidence="3">2.7.1.160</ecNumber>
    </recommendedName>
</protein>
<dbReference type="SUPFAM" id="SSF56399">
    <property type="entry name" value="ADP-ribosylation"/>
    <property type="match status" value="1"/>
</dbReference>
<dbReference type="Gene3D" id="3.20.170.30">
    <property type="match status" value="1"/>
</dbReference>
<dbReference type="GO" id="GO:0000215">
    <property type="term" value="F:tRNA 2'-phosphotransferase activity"/>
    <property type="evidence" value="ECO:0007669"/>
    <property type="project" value="UniProtKB-EC"/>
</dbReference>
<evidence type="ECO:0000256" key="1">
    <source>
        <dbReference type="ARBA" id="ARBA00003343"/>
    </source>
</evidence>
<evidence type="ECO:0000256" key="6">
    <source>
        <dbReference type="ARBA" id="ARBA00047949"/>
    </source>
</evidence>